<dbReference type="Pfam" id="PF22746">
    <property type="entry name" value="SHOCT-like_DUF2089-C"/>
    <property type="match status" value="1"/>
</dbReference>
<protein>
    <submittedName>
        <fullName evidence="3">DUF4097 domain-containing protein</fullName>
    </submittedName>
</protein>
<dbReference type="RefSeq" id="WP_118921241.1">
    <property type="nucleotide sequence ID" value="NZ_QWEG01000008.1"/>
</dbReference>
<accession>A0A417YSC8</accession>
<evidence type="ECO:0000313" key="3">
    <source>
        <dbReference type="EMBL" id="RHW38908.1"/>
    </source>
</evidence>
<dbReference type="PIRSF" id="PIRSF012569">
    <property type="entry name" value="UCP012569"/>
    <property type="match status" value="1"/>
</dbReference>
<dbReference type="Proteomes" id="UP000284416">
    <property type="component" value="Unassembled WGS sequence"/>
</dbReference>
<dbReference type="Gene3D" id="2.160.20.120">
    <property type="match status" value="1"/>
</dbReference>
<feature type="domain" description="YvlB/LiaX N-terminal" evidence="2">
    <location>
        <begin position="3"/>
        <end position="32"/>
    </location>
</feature>
<dbReference type="AlphaFoldDB" id="A0A417YSC8"/>
<name>A0A417YSC8_9BACI</name>
<proteinExistence type="predicted"/>
<dbReference type="Pfam" id="PF13349">
    <property type="entry name" value="DUF4097"/>
    <property type="match status" value="1"/>
</dbReference>
<evidence type="ECO:0000313" key="4">
    <source>
        <dbReference type="Proteomes" id="UP000284416"/>
    </source>
</evidence>
<evidence type="ECO:0000259" key="2">
    <source>
        <dbReference type="Pfam" id="PF22746"/>
    </source>
</evidence>
<feature type="domain" description="DUF4097" evidence="1">
    <location>
        <begin position="168"/>
        <end position="333"/>
    </location>
</feature>
<dbReference type="OrthoDB" id="2240743at2"/>
<dbReference type="EMBL" id="QWEG01000008">
    <property type="protein sequence ID" value="RHW38908.1"/>
    <property type="molecule type" value="Genomic_DNA"/>
</dbReference>
<organism evidence="3 4">
    <name type="scientific">Neobacillus notoginsengisoli</name>
    <dbReference type="NCBI Taxonomy" id="1578198"/>
    <lineage>
        <taxon>Bacteria</taxon>
        <taxon>Bacillati</taxon>
        <taxon>Bacillota</taxon>
        <taxon>Bacilli</taxon>
        <taxon>Bacillales</taxon>
        <taxon>Bacillaceae</taxon>
        <taxon>Neobacillus</taxon>
    </lineage>
</organism>
<dbReference type="InterPro" id="IPR053959">
    <property type="entry name" value="YvlB/LiaX_N"/>
</dbReference>
<dbReference type="InterPro" id="IPR016599">
    <property type="entry name" value="UCP012569"/>
</dbReference>
<dbReference type="InterPro" id="IPR025164">
    <property type="entry name" value="Toastrack_DUF4097"/>
</dbReference>
<keyword evidence="4" id="KW-1185">Reference proteome</keyword>
<sequence length="376" mass="42054">MKEERKRILEMVERGSLSATEAITLLEELEKSTQSAGQKEQEIINELAVVVNEEEDRKTAGDGPYKSSSPKDKLFDLLETAIKKIRELDLDFNFGQSVEVSHIFHQNAVSLKDIDVSIANGSIKLLPWDQQNVRAEVQARVYRVDNQDEARKELLDSVVFNVEDDRLRFIAQHKWMKVDTVLYVPDAAYEKVRAKLFNGPVSGENLKIEDLKAKTGNGKVSFKNVNGRKLEAETANGHIEVNGCELDKLEVETINGGVKVDGSIRTADLRTFNGGIRCELQGASEYITAKTTTGGIEIYVPEGTAIDGELRSNLGGFEVDLDRIQLLEEKSEMIQKLLRFKTIQEASQPAKIIVETKTGGISIKKSIQNKQQEFDI</sequence>
<evidence type="ECO:0000259" key="1">
    <source>
        <dbReference type="Pfam" id="PF13349"/>
    </source>
</evidence>
<gene>
    <name evidence="3" type="ORF">D1B31_13065</name>
</gene>
<comment type="caution">
    <text evidence="3">The sequence shown here is derived from an EMBL/GenBank/DDBJ whole genome shotgun (WGS) entry which is preliminary data.</text>
</comment>
<reference evidence="3 4" key="1">
    <citation type="journal article" date="2017" name="Int. J. Syst. Evol. Microbiol.">
        <title>Bacillus notoginsengisoli sp. nov., a novel bacterium isolated from the rhizosphere of Panax notoginseng.</title>
        <authorList>
            <person name="Zhang M.Y."/>
            <person name="Cheng J."/>
            <person name="Cai Y."/>
            <person name="Zhang T.Y."/>
            <person name="Wu Y.Y."/>
            <person name="Manikprabhu D."/>
            <person name="Li W.J."/>
            <person name="Zhang Y.X."/>
        </authorList>
    </citation>
    <scope>NUCLEOTIDE SEQUENCE [LARGE SCALE GENOMIC DNA]</scope>
    <source>
        <strain evidence="3 4">JCM 30743</strain>
    </source>
</reference>